<accession>K3YKX5</accession>
<organism evidence="1 2">
    <name type="scientific">Setaria italica</name>
    <name type="common">Foxtail millet</name>
    <name type="synonym">Panicum italicum</name>
    <dbReference type="NCBI Taxonomy" id="4555"/>
    <lineage>
        <taxon>Eukaryota</taxon>
        <taxon>Viridiplantae</taxon>
        <taxon>Streptophyta</taxon>
        <taxon>Embryophyta</taxon>
        <taxon>Tracheophyta</taxon>
        <taxon>Spermatophyta</taxon>
        <taxon>Magnoliopsida</taxon>
        <taxon>Liliopsida</taxon>
        <taxon>Poales</taxon>
        <taxon>Poaceae</taxon>
        <taxon>PACMAD clade</taxon>
        <taxon>Panicoideae</taxon>
        <taxon>Panicodae</taxon>
        <taxon>Paniceae</taxon>
        <taxon>Cenchrinae</taxon>
        <taxon>Setaria</taxon>
    </lineage>
</organism>
<dbReference type="EMBL" id="AGNK02003586">
    <property type="status" value="NOT_ANNOTATED_CDS"/>
    <property type="molecule type" value="Genomic_DNA"/>
</dbReference>
<reference evidence="2" key="1">
    <citation type="journal article" date="2012" name="Nat. Biotechnol.">
        <title>Reference genome sequence of the model plant Setaria.</title>
        <authorList>
            <person name="Bennetzen J.L."/>
            <person name="Schmutz J."/>
            <person name="Wang H."/>
            <person name="Percifield R."/>
            <person name="Hawkins J."/>
            <person name="Pontaroli A.C."/>
            <person name="Estep M."/>
            <person name="Feng L."/>
            <person name="Vaughn J.N."/>
            <person name="Grimwood J."/>
            <person name="Jenkins J."/>
            <person name="Barry K."/>
            <person name="Lindquist E."/>
            <person name="Hellsten U."/>
            <person name="Deshpande S."/>
            <person name="Wang X."/>
            <person name="Wu X."/>
            <person name="Mitros T."/>
            <person name="Triplett J."/>
            <person name="Yang X."/>
            <person name="Ye C.Y."/>
            <person name="Mauro-Herrera M."/>
            <person name="Wang L."/>
            <person name="Li P."/>
            <person name="Sharma M."/>
            <person name="Sharma R."/>
            <person name="Ronald P.C."/>
            <person name="Panaud O."/>
            <person name="Kellogg E.A."/>
            <person name="Brutnell T.P."/>
            <person name="Doust A.N."/>
            <person name="Tuskan G.A."/>
            <person name="Rokhsar D."/>
            <person name="Devos K.M."/>
        </authorList>
    </citation>
    <scope>NUCLEOTIDE SEQUENCE [LARGE SCALE GENOMIC DNA]</scope>
    <source>
        <strain evidence="2">cv. Yugu1</strain>
    </source>
</reference>
<dbReference type="Proteomes" id="UP000004995">
    <property type="component" value="Unassembled WGS sequence"/>
</dbReference>
<reference evidence="1" key="2">
    <citation type="submission" date="2018-08" db="UniProtKB">
        <authorList>
            <consortium name="EnsemblPlants"/>
        </authorList>
    </citation>
    <scope>IDENTIFICATION</scope>
    <source>
        <strain evidence="1">Yugu1</strain>
    </source>
</reference>
<evidence type="ECO:0008006" key="3">
    <source>
        <dbReference type="Google" id="ProtNLM"/>
    </source>
</evidence>
<protein>
    <recommendedName>
        <fullName evidence="3">FBD domain-containing protein</fullName>
    </recommendedName>
</protein>
<name>K3YKX5_SETIT</name>
<evidence type="ECO:0000313" key="1">
    <source>
        <dbReference type="EnsemblPlants" id="KQL00915"/>
    </source>
</evidence>
<dbReference type="STRING" id="4555.K3YKX5"/>
<dbReference type="AlphaFoldDB" id="K3YKX5"/>
<dbReference type="EnsemblPlants" id="KQL00915">
    <property type="protein sequence ID" value="KQL00915"/>
    <property type="gene ID" value="SETIT_014895mg"/>
</dbReference>
<dbReference type="HOGENOM" id="CLU_2502206_0_0_1"/>
<evidence type="ECO:0000313" key="2">
    <source>
        <dbReference type="Proteomes" id="UP000004995"/>
    </source>
</evidence>
<proteinExistence type="predicted"/>
<keyword evidence="2" id="KW-1185">Reference proteome</keyword>
<dbReference type="Gramene" id="KQL00915">
    <property type="protein sequence ID" value="KQL00915"/>
    <property type="gene ID" value="SETIT_014895mg"/>
</dbReference>
<sequence length="86" mass="9685">MLYETRRGCCWEGEVTGEGVPCTRCHNNLKTVYMTGFRCYRAQLELLCGILEKSGPALERVTVEPKVTLRCARVLNMFIPGSQGRS</sequence>
<dbReference type="InParanoid" id="K3YKX5"/>